<dbReference type="EMBL" id="MN740088">
    <property type="protein sequence ID" value="QHT87416.1"/>
    <property type="molecule type" value="Genomic_DNA"/>
</dbReference>
<proteinExistence type="predicted"/>
<protein>
    <submittedName>
        <fullName evidence="1">Uncharacterized protein</fullName>
    </submittedName>
</protein>
<evidence type="ECO:0000313" key="1">
    <source>
        <dbReference type="EMBL" id="QHT87416.1"/>
    </source>
</evidence>
<name>A0A6C0I4W9_9ZZZZ</name>
<sequence length="78" mass="8967">MDPSDNKSDLVSSKSDMKSYQKLKVDLEQKGMKQVQQLTPTEKGNPEKLINIMSEGAKEFKEKTGRNMTYSEMREMYG</sequence>
<organism evidence="1">
    <name type="scientific">viral metagenome</name>
    <dbReference type="NCBI Taxonomy" id="1070528"/>
    <lineage>
        <taxon>unclassified sequences</taxon>
        <taxon>metagenomes</taxon>
        <taxon>organismal metagenomes</taxon>
    </lineage>
</organism>
<dbReference type="AlphaFoldDB" id="A0A6C0I4W9"/>
<reference evidence="1" key="1">
    <citation type="journal article" date="2020" name="Nature">
        <title>Giant virus diversity and host interactions through global metagenomics.</title>
        <authorList>
            <person name="Schulz F."/>
            <person name="Roux S."/>
            <person name="Paez-Espino D."/>
            <person name="Jungbluth S."/>
            <person name="Walsh D.A."/>
            <person name="Denef V.J."/>
            <person name="McMahon K.D."/>
            <person name="Konstantinidis K.T."/>
            <person name="Eloe-Fadrosh E.A."/>
            <person name="Kyrpides N.C."/>
            <person name="Woyke T."/>
        </authorList>
    </citation>
    <scope>NUCLEOTIDE SEQUENCE</scope>
    <source>
        <strain evidence="1">GVMAG-M-3300023184-190</strain>
    </source>
</reference>
<accession>A0A6C0I4W9</accession>